<feature type="region of interest" description="Disordered" evidence="2">
    <location>
        <begin position="176"/>
        <end position="223"/>
    </location>
</feature>
<reference evidence="3" key="1">
    <citation type="submission" date="2022-10" db="EMBL/GenBank/DDBJ databases">
        <title>Tapping the CABI collections for fungal endophytes: first genome assemblies for Collariella, Neodidymelliopsis, Ascochyta clinopodiicola, Didymella pomorum, Didymosphaeria variabile, Neocosmospora piperis and Neocucurbitaria cava.</title>
        <authorList>
            <person name="Hill R."/>
        </authorList>
    </citation>
    <scope>NUCLEOTIDE SEQUENCE</scope>
    <source>
        <strain evidence="3">IMI 356814</strain>
    </source>
</reference>
<keyword evidence="1" id="KW-0175">Coiled coil</keyword>
<sequence length="223" mass="25027">MAYQTTQLCLDVDHDQQLLKIIMDAWKSTIKEQDEGERHHKRMNEISKNKINVLNMRLAEAKNKLLENNQELKRYALKNADMEARLKEAEAKLKLKGIDDEIEHTLQDTNIPCGLPATLHDEILTFKTGEEAKLKQEEIDELVHHTFRYAILPLGLSNNEYDIVKKTCNSIEGLRAHFPPYPVPKASETTVGSRDGDGEGSGEGDVKNHASTPTAPGSSLTAQ</sequence>
<feature type="compositionally biased region" description="Polar residues" evidence="2">
    <location>
        <begin position="209"/>
        <end position="223"/>
    </location>
</feature>
<evidence type="ECO:0000256" key="1">
    <source>
        <dbReference type="SAM" id="Coils"/>
    </source>
</evidence>
<gene>
    <name evidence="3" type="ORF">N0V83_003080</name>
</gene>
<evidence type="ECO:0000313" key="3">
    <source>
        <dbReference type="EMBL" id="KAJ4374339.1"/>
    </source>
</evidence>
<evidence type="ECO:0000313" key="4">
    <source>
        <dbReference type="Proteomes" id="UP001140560"/>
    </source>
</evidence>
<feature type="coiled-coil region" evidence="1">
    <location>
        <begin position="44"/>
        <end position="99"/>
    </location>
</feature>
<accession>A0A9W8YDF5</accession>
<name>A0A9W8YDF5_9PLEO</name>
<organism evidence="3 4">
    <name type="scientific">Neocucurbitaria cava</name>
    <dbReference type="NCBI Taxonomy" id="798079"/>
    <lineage>
        <taxon>Eukaryota</taxon>
        <taxon>Fungi</taxon>
        <taxon>Dikarya</taxon>
        <taxon>Ascomycota</taxon>
        <taxon>Pezizomycotina</taxon>
        <taxon>Dothideomycetes</taxon>
        <taxon>Pleosporomycetidae</taxon>
        <taxon>Pleosporales</taxon>
        <taxon>Pleosporineae</taxon>
        <taxon>Cucurbitariaceae</taxon>
        <taxon>Neocucurbitaria</taxon>
    </lineage>
</organism>
<proteinExistence type="predicted"/>
<dbReference type="EMBL" id="JAPEUY010000004">
    <property type="protein sequence ID" value="KAJ4374339.1"/>
    <property type="molecule type" value="Genomic_DNA"/>
</dbReference>
<dbReference type="AlphaFoldDB" id="A0A9W8YDF5"/>
<keyword evidence="4" id="KW-1185">Reference proteome</keyword>
<protein>
    <submittedName>
        <fullName evidence="3">Uncharacterized protein</fullName>
    </submittedName>
</protein>
<dbReference type="Proteomes" id="UP001140560">
    <property type="component" value="Unassembled WGS sequence"/>
</dbReference>
<comment type="caution">
    <text evidence="3">The sequence shown here is derived from an EMBL/GenBank/DDBJ whole genome shotgun (WGS) entry which is preliminary data.</text>
</comment>
<evidence type="ECO:0000256" key="2">
    <source>
        <dbReference type="SAM" id="MobiDB-lite"/>
    </source>
</evidence>